<protein>
    <submittedName>
        <fullName evidence="2">Uncharacterized protein</fullName>
    </submittedName>
</protein>
<keyword evidence="1" id="KW-0812">Transmembrane</keyword>
<keyword evidence="1" id="KW-0472">Membrane</keyword>
<evidence type="ECO:0000313" key="3">
    <source>
        <dbReference type="Proteomes" id="UP000241074"/>
    </source>
</evidence>
<reference evidence="2 3" key="1">
    <citation type="submission" date="2018-03" db="EMBL/GenBank/DDBJ databases">
        <title>Ahniella affigens gen. nov., sp. nov., a gammaproteobacterium isolated from sandy soil near a stream.</title>
        <authorList>
            <person name="Ko Y."/>
            <person name="Kim J.-H."/>
        </authorList>
    </citation>
    <scope>NUCLEOTIDE SEQUENCE [LARGE SCALE GENOMIC DNA]</scope>
    <source>
        <strain evidence="2 3">D13</strain>
    </source>
</reference>
<name>A0A2P1PWF7_9GAMM</name>
<feature type="transmembrane region" description="Helical" evidence="1">
    <location>
        <begin position="95"/>
        <end position="115"/>
    </location>
</feature>
<keyword evidence="1" id="KW-1133">Transmembrane helix</keyword>
<dbReference type="EMBL" id="CP027860">
    <property type="protein sequence ID" value="AVP99162.1"/>
    <property type="molecule type" value="Genomic_DNA"/>
</dbReference>
<gene>
    <name evidence="2" type="ORF">C7S18_19195</name>
</gene>
<dbReference type="AlphaFoldDB" id="A0A2P1PWF7"/>
<feature type="transmembrane region" description="Helical" evidence="1">
    <location>
        <begin position="62"/>
        <end position="83"/>
    </location>
</feature>
<evidence type="ECO:0000256" key="1">
    <source>
        <dbReference type="SAM" id="Phobius"/>
    </source>
</evidence>
<keyword evidence="3" id="KW-1185">Reference proteome</keyword>
<reference evidence="2 3" key="2">
    <citation type="submission" date="2018-03" db="EMBL/GenBank/DDBJ databases">
        <authorList>
            <person name="Keele B.F."/>
        </authorList>
    </citation>
    <scope>NUCLEOTIDE SEQUENCE [LARGE SCALE GENOMIC DNA]</scope>
    <source>
        <strain evidence="2 3">D13</strain>
    </source>
</reference>
<dbReference type="KEGG" id="xba:C7S18_19195"/>
<sequence>MNNAIATEAPKSPCWYCQARQADLHSLAFPFWSNRDERVVVVIIPRCGYCYQHHEQRRVPDAAILIGAVFSSLLLAKLLLAAFGPTSDTAQTLSMVAALILGVLVGVMGASQLGVRRSTAAGTKPKSRYLEHPTFQELSHDTANWRNRFSAADTGSAHRSETAADQRIALQGKPLLANAAAALEQAICDAGIDA</sequence>
<evidence type="ECO:0000313" key="2">
    <source>
        <dbReference type="EMBL" id="AVP99162.1"/>
    </source>
</evidence>
<dbReference type="Proteomes" id="UP000241074">
    <property type="component" value="Chromosome"/>
</dbReference>
<proteinExistence type="predicted"/>
<organism evidence="2 3">
    <name type="scientific">Ahniella affigens</name>
    <dbReference type="NCBI Taxonomy" id="2021234"/>
    <lineage>
        <taxon>Bacteria</taxon>
        <taxon>Pseudomonadati</taxon>
        <taxon>Pseudomonadota</taxon>
        <taxon>Gammaproteobacteria</taxon>
        <taxon>Lysobacterales</taxon>
        <taxon>Rhodanobacteraceae</taxon>
        <taxon>Ahniella</taxon>
    </lineage>
</organism>
<accession>A0A2P1PWF7</accession>
<dbReference type="RefSeq" id="WP_106893082.1">
    <property type="nucleotide sequence ID" value="NZ_CP027860.1"/>
</dbReference>